<evidence type="ECO:0000313" key="2">
    <source>
        <dbReference type="Proteomes" id="UP000729913"/>
    </source>
</evidence>
<gene>
    <name evidence="1" type="ORF">G9C98_007716</name>
</gene>
<dbReference type="Proteomes" id="UP000729913">
    <property type="component" value="Unassembled WGS sequence"/>
</dbReference>
<evidence type="ECO:0000313" key="1">
    <source>
        <dbReference type="EMBL" id="KAG8034640.1"/>
    </source>
</evidence>
<keyword evidence="2" id="KW-1185">Reference proteome</keyword>
<protein>
    <submittedName>
        <fullName evidence="1">Uncharacterized protein</fullName>
    </submittedName>
</protein>
<dbReference type="AlphaFoldDB" id="A0A8J5QLD0"/>
<organism evidence="1 2">
    <name type="scientific">Cotesia typhae</name>
    <dbReference type="NCBI Taxonomy" id="2053667"/>
    <lineage>
        <taxon>Eukaryota</taxon>
        <taxon>Metazoa</taxon>
        <taxon>Ecdysozoa</taxon>
        <taxon>Arthropoda</taxon>
        <taxon>Hexapoda</taxon>
        <taxon>Insecta</taxon>
        <taxon>Pterygota</taxon>
        <taxon>Neoptera</taxon>
        <taxon>Endopterygota</taxon>
        <taxon>Hymenoptera</taxon>
        <taxon>Apocrita</taxon>
        <taxon>Ichneumonoidea</taxon>
        <taxon>Braconidae</taxon>
        <taxon>Microgastrinae</taxon>
        <taxon>Cotesia</taxon>
    </lineage>
</organism>
<reference evidence="1" key="2">
    <citation type="submission" date="2021-04" db="EMBL/GenBank/DDBJ databases">
        <title>Genome-wide patterns of bracovirus chromosomal integration into multiple host tissues during parasitism.</title>
        <authorList>
            <person name="Chebbi M.A.C."/>
        </authorList>
    </citation>
    <scope>NUCLEOTIDE SEQUENCE</scope>
    <source>
        <tissue evidence="1">Whole body</tissue>
    </source>
</reference>
<proteinExistence type="predicted"/>
<dbReference type="EMBL" id="JAAOIC020000067">
    <property type="protein sequence ID" value="KAG8034640.1"/>
    <property type="molecule type" value="Genomic_DNA"/>
</dbReference>
<comment type="caution">
    <text evidence="1">The sequence shown here is derived from an EMBL/GenBank/DDBJ whole genome shotgun (WGS) entry which is preliminary data.</text>
</comment>
<reference evidence="1" key="1">
    <citation type="submission" date="2020-03" db="EMBL/GenBank/DDBJ databases">
        <authorList>
            <person name="Chebbi M.A."/>
            <person name="Drezen J.M."/>
        </authorList>
    </citation>
    <scope>NUCLEOTIDE SEQUENCE</scope>
    <source>
        <tissue evidence="1">Whole body</tissue>
    </source>
</reference>
<sequence>MRVTRCLGYTTHWHSTPARERSTRKMSGGEFGPGRCFSLHGNPRAMLLAFPGVVARSSYPLSIEYYTEYEWRMENRKRSLNNV</sequence>
<name>A0A8J5QLD0_9HYME</name>
<accession>A0A8J5QLD0</accession>